<name>A0ABW4PU77_9ACTN</name>
<feature type="region of interest" description="Disordered" evidence="1">
    <location>
        <begin position="351"/>
        <end position="374"/>
    </location>
</feature>
<organism evidence="2 3">
    <name type="scientific">Streptomyces desertarenae</name>
    <dbReference type="NCBI Taxonomy" id="2666184"/>
    <lineage>
        <taxon>Bacteria</taxon>
        <taxon>Bacillati</taxon>
        <taxon>Actinomycetota</taxon>
        <taxon>Actinomycetes</taxon>
        <taxon>Kitasatosporales</taxon>
        <taxon>Streptomycetaceae</taxon>
        <taxon>Streptomyces</taxon>
    </lineage>
</organism>
<feature type="region of interest" description="Disordered" evidence="1">
    <location>
        <begin position="405"/>
        <end position="452"/>
    </location>
</feature>
<dbReference type="Proteomes" id="UP001597365">
    <property type="component" value="Unassembled WGS sequence"/>
</dbReference>
<keyword evidence="3" id="KW-1185">Reference proteome</keyword>
<gene>
    <name evidence="2" type="ORF">ACFSJS_25480</name>
</gene>
<feature type="compositionally biased region" description="Pro residues" evidence="1">
    <location>
        <begin position="435"/>
        <end position="452"/>
    </location>
</feature>
<accession>A0ABW4PU77</accession>
<comment type="caution">
    <text evidence="2">The sequence shown here is derived from an EMBL/GenBank/DDBJ whole genome shotgun (WGS) entry which is preliminary data.</text>
</comment>
<sequence>MVSVSELDTARPQKWREAADDAVRAAKQCDGLASYARDEVAATLRTCWVGDTGEAARRRFVKHADDYEAAAVALRALARTYDDLADDIADAQRDLRSALDYARRHDLTVDDSGRVRQNQSVMGPKGGDGHLEPVRHTRDIVSGALAKATRADIGTARVLRTIEGLATMGDPKLVREALKDNSPLAIALRLSGGLDGLHPVNVPPAVLAAVDRAAQETNISRKLLLAILWQEQQWYQNHNPSLRGPLTEFGRFFDWSLAVGPYPGKSLGITHMKLETARDVLEKYRETFVLTDGRYMSELSDAELAAEIEANPELDVRLSAYHLKDLQENPYGARTEKDLFVLYAADTPDVRELNEQHGTESGRRGGDIRPRGENWDRIEPHLEDAMAWEALSEEERALAVAQLESQTPAGHHVSVDPIYRAGGPTSGTGTGEPEPGTPSPSPGPSPVPPKGG</sequence>
<proteinExistence type="predicted"/>
<dbReference type="EMBL" id="JBHUFU010000022">
    <property type="protein sequence ID" value="MFD1832971.1"/>
    <property type="molecule type" value="Genomic_DNA"/>
</dbReference>
<evidence type="ECO:0008006" key="4">
    <source>
        <dbReference type="Google" id="ProtNLM"/>
    </source>
</evidence>
<reference evidence="3" key="1">
    <citation type="journal article" date="2019" name="Int. J. Syst. Evol. Microbiol.">
        <title>The Global Catalogue of Microorganisms (GCM) 10K type strain sequencing project: providing services to taxonomists for standard genome sequencing and annotation.</title>
        <authorList>
            <consortium name="The Broad Institute Genomics Platform"/>
            <consortium name="The Broad Institute Genome Sequencing Center for Infectious Disease"/>
            <person name="Wu L."/>
            <person name="Ma J."/>
        </authorList>
    </citation>
    <scope>NUCLEOTIDE SEQUENCE [LARGE SCALE GENOMIC DNA]</scope>
    <source>
        <strain evidence="3">CGMCC 4.7455</strain>
    </source>
</reference>
<evidence type="ECO:0000313" key="2">
    <source>
        <dbReference type="EMBL" id="MFD1832971.1"/>
    </source>
</evidence>
<dbReference type="Gene3D" id="1.10.287.1060">
    <property type="entry name" value="ESAT-6-like"/>
    <property type="match status" value="1"/>
</dbReference>
<evidence type="ECO:0000313" key="3">
    <source>
        <dbReference type="Proteomes" id="UP001597365"/>
    </source>
</evidence>
<dbReference type="RefSeq" id="WP_380904390.1">
    <property type="nucleotide sequence ID" value="NZ_JBHUFU010000022.1"/>
</dbReference>
<protein>
    <recommendedName>
        <fullName evidence="4">WXG100 family type VII secretion target</fullName>
    </recommendedName>
</protein>
<evidence type="ECO:0000256" key="1">
    <source>
        <dbReference type="SAM" id="MobiDB-lite"/>
    </source>
</evidence>